<comment type="caution">
    <text evidence="2">The sequence shown here is derived from an EMBL/GenBank/DDBJ whole genome shotgun (WGS) entry which is preliminary data.</text>
</comment>
<dbReference type="SUPFAM" id="SSF51735">
    <property type="entry name" value="NAD(P)-binding Rossmann-fold domains"/>
    <property type="match status" value="1"/>
</dbReference>
<proteinExistence type="inferred from homology"/>
<accession>X1JYA3</accession>
<name>X1JYA3_9ZZZZ</name>
<dbReference type="InterPro" id="IPR036291">
    <property type="entry name" value="NAD(P)-bd_dom_sf"/>
</dbReference>
<evidence type="ECO:0000256" key="1">
    <source>
        <dbReference type="ARBA" id="ARBA00006484"/>
    </source>
</evidence>
<dbReference type="AlphaFoldDB" id="X1JYA3"/>
<dbReference type="Pfam" id="PF00106">
    <property type="entry name" value="adh_short"/>
    <property type="match status" value="1"/>
</dbReference>
<organism evidence="2">
    <name type="scientific">marine sediment metagenome</name>
    <dbReference type="NCBI Taxonomy" id="412755"/>
    <lineage>
        <taxon>unclassified sequences</taxon>
        <taxon>metagenomes</taxon>
        <taxon>ecological metagenomes</taxon>
    </lineage>
</organism>
<sequence length="167" mass="18366">MRLKGKNVIVTGAAGGFGKEIVKKFLSEGIDKIALIDINFESLKTFELELKHKGYKVFPYKADVSNENEVEKTVSSIINEFKEVNVLVNNAGITQSLPIQKVSVGDWQRGIDVNLKSAFLFCKMIIDNMIERNYGKIINIASIAGQTGRPVSVEYAASKAGIIGLTR</sequence>
<reference evidence="2" key="1">
    <citation type="journal article" date="2014" name="Front. Microbiol.">
        <title>High frequency of phylogenetically diverse reductive dehalogenase-homologous genes in deep subseafloor sedimentary metagenomes.</title>
        <authorList>
            <person name="Kawai M."/>
            <person name="Futagami T."/>
            <person name="Toyoda A."/>
            <person name="Takaki Y."/>
            <person name="Nishi S."/>
            <person name="Hori S."/>
            <person name="Arai W."/>
            <person name="Tsubouchi T."/>
            <person name="Morono Y."/>
            <person name="Uchiyama I."/>
            <person name="Ito T."/>
            <person name="Fujiyama A."/>
            <person name="Inagaki F."/>
            <person name="Takami H."/>
        </authorList>
    </citation>
    <scope>NUCLEOTIDE SEQUENCE</scope>
    <source>
        <strain evidence="2">Expedition CK06-06</strain>
    </source>
</reference>
<feature type="non-terminal residue" evidence="2">
    <location>
        <position position="167"/>
    </location>
</feature>
<dbReference type="EMBL" id="BARU01026177">
    <property type="protein sequence ID" value="GAH74788.1"/>
    <property type="molecule type" value="Genomic_DNA"/>
</dbReference>
<dbReference type="GO" id="GO:0016616">
    <property type="term" value="F:oxidoreductase activity, acting on the CH-OH group of donors, NAD or NADP as acceptor"/>
    <property type="evidence" value="ECO:0007669"/>
    <property type="project" value="TreeGrafter"/>
</dbReference>
<dbReference type="Gene3D" id="3.40.50.720">
    <property type="entry name" value="NAD(P)-binding Rossmann-like Domain"/>
    <property type="match status" value="1"/>
</dbReference>
<comment type="similarity">
    <text evidence="1">Belongs to the short-chain dehydrogenases/reductases (SDR) family.</text>
</comment>
<dbReference type="PRINTS" id="PR00080">
    <property type="entry name" value="SDRFAMILY"/>
</dbReference>
<protein>
    <submittedName>
        <fullName evidence="2">Uncharacterized protein</fullName>
    </submittedName>
</protein>
<gene>
    <name evidence="2" type="ORF">S03H2_42088</name>
</gene>
<dbReference type="PANTHER" id="PTHR42760">
    <property type="entry name" value="SHORT-CHAIN DEHYDROGENASES/REDUCTASES FAMILY MEMBER"/>
    <property type="match status" value="1"/>
</dbReference>
<evidence type="ECO:0000313" key="2">
    <source>
        <dbReference type="EMBL" id="GAH74788.1"/>
    </source>
</evidence>
<dbReference type="PRINTS" id="PR00081">
    <property type="entry name" value="GDHRDH"/>
</dbReference>
<dbReference type="InterPro" id="IPR002347">
    <property type="entry name" value="SDR_fam"/>
</dbReference>